<geneLocation type="plasmid" evidence="1">
    <name>unnamed</name>
</geneLocation>
<accession>A0AB39VZV7</accession>
<dbReference type="RefSeq" id="WP_369791038.1">
    <property type="nucleotide sequence ID" value="NZ_CP165629.1"/>
</dbReference>
<organism evidence="1">
    <name type="scientific">Rouxiella sp. WC2420</name>
    <dbReference type="NCBI Taxonomy" id="3234145"/>
    <lineage>
        <taxon>Bacteria</taxon>
        <taxon>Pseudomonadati</taxon>
        <taxon>Pseudomonadota</taxon>
        <taxon>Gammaproteobacteria</taxon>
        <taxon>Enterobacterales</taxon>
        <taxon>Yersiniaceae</taxon>
        <taxon>Rouxiella</taxon>
    </lineage>
</organism>
<dbReference type="EMBL" id="CP165629">
    <property type="protein sequence ID" value="XDU75008.1"/>
    <property type="molecule type" value="Genomic_DNA"/>
</dbReference>
<evidence type="ECO:0000313" key="1">
    <source>
        <dbReference type="EMBL" id="XDU75008.1"/>
    </source>
</evidence>
<keyword evidence="1" id="KW-0614">Plasmid</keyword>
<dbReference type="AlphaFoldDB" id="A0AB39VZV7"/>
<sequence length="54" mass="6424">MKKDTSSLYPTGKKLTTHAELHARWMKDPEYRKAYEEETERERLAEEAKKKKGV</sequence>
<name>A0AB39VZV7_9GAMM</name>
<reference evidence="1" key="1">
    <citation type="submission" date="2024-07" db="EMBL/GenBank/DDBJ databases">
        <authorList>
            <person name="Biller S.J."/>
        </authorList>
    </citation>
    <scope>NUCLEOTIDE SEQUENCE</scope>
    <source>
        <strain evidence="1">WC2420</strain>
        <plasmid evidence="1">unnamed</plasmid>
    </source>
</reference>
<proteinExistence type="predicted"/>
<gene>
    <name evidence="1" type="ORF">AB3G37_24330</name>
</gene>
<protein>
    <submittedName>
        <fullName evidence="1">Uncharacterized protein</fullName>
    </submittedName>
</protein>